<name>A0A096AX58_9BACT</name>
<keyword evidence="2" id="KW-0328">Glycosyltransferase</keyword>
<evidence type="ECO:0000256" key="3">
    <source>
        <dbReference type="ARBA" id="ARBA00022679"/>
    </source>
</evidence>
<evidence type="ECO:0000256" key="1">
    <source>
        <dbReference type="ARBA" id="ARBA00006739"/>
    </source>
</evidence>
<dbReference type="Gene3D" id="3.90.550.10">
    <property type="entry name" value="Spore Coat Polysaccharide Biosynthesis Protein SpsA, Chain A"/>
    <property type="match status" value="1"/>
</dbReference>
<dbReference type="CDD" id="cd04186">
    <property type="entry name" value="GT_2_like_c"/>
    <property type="match status" value="1"/>
</dbReference>
<dbReference type="RefSeq" id="WP_036856247.1">
    <property type="nucleotide sequence ID" value="NZ_JRNU01000039.1"/>
</dbReference>
<evidence type="ECO:0000259" key="4">
    <source>
        <dbReference type="Pfam" id="PF00535"/>
    </source>
</evidence>
<dbReference type="InterPro" id="IPR001173">
    <property type="entry name" value="Glyco_trans_2-like"/>
</dbReference>
<dbReference type="Proteomes" id="UP000029614">
    <property type="component" value="Unassembled WGS sequence"/>
</dbReference>
<dbReference type="Pfam" id="PF00535">
    <property type="entry name" value="Glycos_transf_2"/>
    <property type="match status" value="1"/>
</dbReference>
<accession>A0A096AX58</accession>
<dbReference type="SUPFAM" id="SSF53448">
    <property type="entry name" value="Nucleotide-diphospho-sugar transferases"/>
    <property type="match status" value="1"/>
</dbReference>
<dbReference type="EMBL" id="JRNU01000039">
    <property type="protein sequence ID" value="KGF51365.1"/>
    <property type="molecule type" value="Genomic_DNA"/>
</dbReference>
<protein>
    <submittedName>
        <fullName evidence="5">Glycosyl transferase family 2</fullName>
    </submittedName>
</protein>
<dbReference type="OrthoDB" id="9771846at2"/>
<reference evidence="5 6" key="1">
    <citation type="submission" date="2014-07" db="EMBL/GenBank/DDBJ databases">
        <authorList>
            <person name="McCorrison J."/>
            <person name="Sanka R."/>
            <person name="Torralba M."/>
            <person name="Gillis M."/>
            <person name="Haft D.H."/>
            <person name="Methe B."/>
            <person name="Sutton G."/>
            <person name="Nelson K.E."/>
        </authorList>
    </citation>
    <scope>NUCLEOTIDE SEQUENCE [LARGE SCALE GENOMIC DNA]</scope>
    <source>
        <strain evidence="5 6">DNF00058</strain>
    </source>
</reference>
<feature type="domain" description="Glycosyltransferase 2-like" evidence="4">
    <location>
        <begin position="6"/>
        <end position="179"/>
    </location>
</feature>
<evidence type="ECO:0000256" key="2">
    <source>
        <dbReference type="ARBA" id="ARBA00022676"/>
    </source>
</evidence>
<sequence length="352" mass="41452">MKRIAVIILNWNGEEMLKKYFPSVIKYSCEEAEVIIADNASTDNSLKWLNQHYPHIRIIRLEQNYGFAEGYNKALEQIKDVDYYVLLNSDVEVTHHWLTPLFEAMDAYKDIAACQPKLLSYLNKDSFEYAGACGGFLDKYGYPYCRGRIFNTIEDDNGQYDNAQQILWTTGACMMIRREDYWQAGGLDGRFFAHNEEIDLCWRLHNMGKKLYCFPESIVYHLGGGTLPKSNPKKTFLNFRNNLTMLWKNLPEKDLKNVMRMRLILDYIAAFQSLILKRNWKEFKAIIDGRKAFKKWRNEFTRTKTKQTRIVKENRIEGQDNKSLSNFLPDGRTNIFLLKAYYLDKCKKFCDL</sequence>
<organism evidence="5 6">
    <name type="scientific">Prevotella amnii DNF00058</name>
    <dbReference type="NCBI Taxonomy" id="1401066"/>
    <lineage>
        <taxon>Bacteria</taxon>
        <taxon>Pseudomonadati</taxon>
        <taxon>Bacteroidota</taxon>
        <taxon>Bacteroidia</taxon>
        <taxon>Bacteroidales</taxon>
        <taxon>Prevotellaceae</taxon>
        <taxon>Prevotella</taxon>
    </lineage>
</organism>
<dbReference type="PANTHER" id="PTHR43179">
    <property type="entry name" value="RHAMNOSYLTRANSFERASE WBBL"/>
    <property type="match status" value="1"/>
</dbReference>
<dbReference type="PANTHER" id="PTHR43179:SF12">
    <property type="entry name" value="GALACTOFURANOSYLTRANSFERASE GLFT2"/>
    <property type="match status" value="1"/>
</dbReference>
<keyword evidence="6" id="KW-1185">Reference proteome</keyword>
<comment type="similarity">
    <text evidence="1">Belongs to the glycosyltransferase 2 family.</text>
</comment>
<gene>
    <name evidence="5" type="ORF">HMPREF9302_07570</name>
</gene>
<comment type="caution">
    <text evidence="5">The sequence shown here is derived from an EMBL/GenBank/DDBJ whole genome shotgun (WGS) entry which is preliminary data.</text>
</comment>
<evidence type="ECO:0000313" key="6">
    <source>
        <dbReference type="Proteomes" id="UP000029614"/>
    </source>
</evidence>
<keyword evidence="3 5" id="KW-0808">Transferase</keyword>
<dbReference type="InterPro" id="IPR029044">
    <property type="entry name" value="Nucleotide-diphossugar_trans"/>
</dbReference>
<proteinExistence type="inferred from homology"/>
<dbReference type="GO" id="GO:0016757">
    <property type="term" value="F:glycosyltransferase activity"/>
    <property type="evidence" value="ECO:0007669"/>
    <property type="project" value="UniProtKB-KW"/>
</dbReference>
<evidence type="ECO:0000313" key="5">
    <source>
        <dbReference type="EMBL" id="KGF51365.1"/>
    </source>
</evidence>
<dbReference type="AlphaFoldDB" id="A0A096AX58"/>